<evidence type="ECO:0000256" key="7">
    <source>
        <dbReference type="SAM" id="MobiDB-lite"/>
    </source>
</evidence>
<evidence type="ECO:0000259" key="9">
    <source>
        <dbReference type="PROSITE" id="PS50035"/>
    </source>
</evidence>
<dbReference type="GO" id="GO:0009395">
    <property type="term" value="P:phospholipid catabolic process"/>
    <property type="evidence" value="ECO:0007669"/>
    <property type="project" value="TreeGrafter"/>
</dbReference>
<dbReference type="InterPro" id="IPR001736">
    <property type="entry name" value="PLipase_D/transphosphatidylase"/>
</dbReference>
<evidence type="ECO:0000256" key="3">
    <source>
        <dbReference type="ARBA" id="ARBA00022737"/>
    </source>
</evidence>
<feature type="region of interest" description="Disordered" evidence="7">
    <location>
        <begin position="1"/>
        <end position="28"/>
    </location>
</feature>
<dbReference type="GO" id="GO:0004630">
    <property type="term" value="F:phospholipase D activity"/>
    <property type="evidence" value="ECO:0007669"/>
    <property type="project" value="UniProtKB-EC"/>
</dbReference>
<gene>
    <name evidence="10" type="primary">PLPZETA2</name>
    <name evidence="10" type="ORF">SDJN03_08991</name>
</gene>
<evidence type="ECO:0000259" key="8">
    <source>
        <dbReference type="PROSITE" id="PS50003"/>
    </source>
</evidence>
<dbReference type="GO" id="GO:0005886">
    <property type="term" value="C:plasma membrane"/>
    <property type="evidence" value="ECO:0007669"/>
    <property type="project" value="TreeGrafter"/>
</dbReference>
<comment type="catalytic activity">
    <reaction evidence="1">
        <text>a 1,2-diacyl-sn-glycero-3-phosphocholine + H2O = a 1,2-diacyl-sn-glycero-3-phosphate + choline + H(+)</text>
        <dbReference type="Rhea" id="RHEA:14445"/>
        <dbReference type="ChEBI" id="CHEBI:15354"/>
        <dbReference type="ChEBI" id="CHEBI:15377"/>
        <dbReference type="ChEBI" id="CHEBI:15378"/>
        <dbReference type="ChEBI" id="CHEBI:57643"/>
        <dbReference type="ChEBI" id="CHEBI:58608"/>
        <dbReference type="EC" id="3.1.4.4"/>
    </reaction>
</comment>
<sequence length="537" mass="60312">MSTERLISSGTTPSEAEPPRLASSSHSFRQCGEPARVFEELPIASIVSVSRPDTGDISPLLLSYTIEIQYKQVKEWLHNLGIVDHTAAVHHDDESDDGLFPLHDEQTTKNRNIPSVAALPIIKPAMGGQRSISDKAKLAMQGYLNHFLGNLDIVNTREVWAVLKPGFLALVADPMDTKLIDIIVFDVLPTLEEKEGSQACLAYHVKERNPLRYSFKVRGGNGNLRFRTTSTAKVKKWVSAINDAGFGSKDGWCHPHRFGSFAPQRGLSDDESQAQWFIDGRAAFEAIACSIEAAKSEIFITGWWLCPELYMRRPFHNHSSSRLDALLETKAKEGVKIYILMYKEVPIALKINSRYSKKRLLNIHENIKVLRSPDHMSTGIYYWSHHEKLVIVDHHICFIGGLDLCFGRYDTMEHKVSDFPPYTWPGKDYYNPSYYDTPPYMKTSDDWLETVHESNHVVAVNEVKEIGPLTTTNCQWSAGTSKNQKQASHAAYCSAIQEAKTLASTLRLMEYYAPWSFASIGGVDDNVQQGASLDACQ</sequence>
<dbReference type="InterPro" id="IPR015679">
    <property type="entry name" value="PLipase_D_fam"/>
</dbReference>
<dbReference type="Proteomes" id="UP000685013">
    <property type="component" value="Chromosome 5"/>
</dbReference>
<dbReference type="AlphaFoldDB" id="A0AAV6NJT3"/>
<feature type="non-terminal residue" evidence="10">
    <location>
        <position position="1"/>
    </location>
</feature>
<dbReference type="Pfam" id="PF00614">
    <property type="entry name" value="PLDc"/>
    <property type="match status" value="1"/>
</dbReference>
<evidence type="ECO:0000256" key="5">
    <source>
        <dbReference type="ARBA" id="ARBA00022963"/>
    </source>
</evidence>
<dbReference type="PROSITE" id="PS50035">
    <property type="entry name" value="PLD"/>
    <property type="match status" value="1"/>
</dbReference>
<dbReference type="EC" id="3.1.4.4" evidence="2"/>
<accession>A0AAV6NJT3</accession>
<feature type="domain" description="PLD phosphodiesterase" evidence="9">
    <location>
        <begin position="381"/>
        <end position="408"/>
    </location>
</feature>
<protein>
    <recommendedName>
        <fullName evidence="2">phospholipase D</fullName>
        <ecNumber evidence="2">3.1.4.4</ecNumber>
    </recommendedName>
</protein>
<dbReference type="SMART" id="SM00233">
    <property type="entry name" value="PH"/>
    <property type="match status" value="1"/>
</dbReference>
<evidence type="ECO:0000256" key="1">
    <source>
        <dbReference type="ARBA" id="ARBA00000798"/>
    </source>
</evidence>
<dbReference type="PANTHER" id="PTHR18896">
    <property type="entry name" value="PHOSPHOLIPASE D"/>
    <property type="match status" value="1"/>
</dbReference>
<dbReference type="InterPro" id="IPR001849">
    <property type="entry name" value="PH_domain"/>
</dbReference>
<keyword evidence="11" id="KW-1185">Reference proteome</keyword>
<name>A0AAV6NJT3_9ROSI</name>
<evidence type="ECO:0000256" key="4">
    <source>
        <dbReference type="ARBA" id="ARBA00022801"/>
    </source>
</evidence>
<proteinExistence type="predicted"/>
<dbReference type="PANTHER" id="PTHR18896:SF133">
    <property type="entry name" value="PHOSPHOLIPASE D ZETA 2"/>
    <property type="match status" value="1"/>
</dbReference>
<feature type="domain" description="PH" evidence="8">
    <location>
        <begin position="137"/>
        <end position="246"/>
    </location>
</feature>
<evidence type="ECO:0000313" key="11">
    <source>
        <dbReference type="Proteomes" id="UP000685013"/>
    </source>
</evidence>
<organism evidence="10 11">
    <name type="scientific">Cucurbita argyrosperma subsp. sororia</name>
    <dbReference type="NCBI Taxonomy" id="37648"/>
    <lineage>
        <taxon>Eukaryota</taxon>
        <taxon>Viridiplantae</taxon>
        <taxon>Streptophyta</taxon>
        <taxon>Embryophyta</taxon>
        <taxon>Tracheophyta</taxon>
        <taxon>Spermatophyta</taxon>
        <taxon>Magnoliopsida</taxon>
        <taxon>eudicotyledons</taxon>
        <taxon>Gunneridae</taxon>
        <taxon>Pentapetalae</taxon>
        <taxon>rosids</taxon>
        <taxon>fabids</taxon>
        <taxon>Cucurbitales</taxon>
        <taxon>Cucurbitaceae</taxon>
        <taxon>Cucurbiteae</taxon>
        <taxon>Cucurbita</taxon>
    </lineage>
</organism>
<keyword evidence="3" id="KW-0677">Repeat</keyword>
<reference evidence="10 11" key="1">
    <citation type="journal article" date="2021" name="Hortic Res">
        <title>The domestication of Cucurbita argyrosperma as revealed by the genome of its wild relative.</title>
        <authorList>
            <person name="Barrera-Redondo J."/>
            <person name="Sanchez-de la Vega G."/>
            <person name="Aguirre-Liguori J.A."/>
            <person name="Castellanos-Morales G."/>
            <person name="Gutierrez-Guerrero Y.T."/>
            <person name="Aguirre-Dugua X."/>
            <person name="Aguirre-Planter E."/>
            <person name="Tenaillon M.I."/>
            <person name="Lira-Saade R."/>
            <person name="Eguiarte L.E."/>
        </authorList>
    </citation>
    <scope>NUCLEOTIDE SEQUENCE [LARGE SCALE GENOMIC DNA]</scope>
    <source>
        <strain evidence="10">JBR-2021</strain>
    </source>
</reference>
<evidence type="ECO:0000313" key="10">
    <source>
        <dbReference type="EMBL" id="KAG6599213.1"/>
    </source>
</evidence>
<keyword evidence="6" id="KW-0443">Lipid metabolism</keyword>
<evidence type="ECO:0000256" key="2">
    <source>
        <dbReference type="ARBA" id="ARBA00012027"/>
    </source>
</evidence>
<keyword evidence="4" id="KW-0378">Hydrolase</keyword>
<dbReference type="CDD" id="cd09138">
    <property type="entry name" value="PLDc_vPLD1_2_yPLD_like_1"/>
    <property type="match status" value="1"/>
</dbReference>
<dbReference type="SMART" id="SM00155">
    <property type="entry name" value="PLDc"/>
    <property type="match status" value="1"/>
</dbReference>
<feature type="compositionally biased region" description="Polar residues" evidence="7">
    <location>
        <begin position="1"/>
        <end position="14"/>
    </location>
</feature>
<keyword evidence="5" id="KW-0442">Lipid degradation</keyword>
<comment type="caution">
    <text evidence="10">The sequence shown here is derived from an EMBL/GenBank/DDBJ whole genome shotgun (WGS) entry which is preliminary data.</text>
</comment>
<evidence type="ECO:0000256" key="6">
    <source>
        <dbReference type="ARBA" id="ARBA00023098"/>
    </source>
</evidence>
<dbReference type="PROSITE" id="PS50003">
    <property type="entry name" value="PH_DOMAIN"/>
    <property type="match status" value="1"/>
</dbReference>
<dbReference type="EMBL" id="JAGKQH010000005">
    <property type="protein sequence ID" value="KAG6599213.1"/>
    <property type="molecule type" value="Genomic_DNA"/>
</dbReference>